<dbReference type="HOGENOM" id="CLU_609453_0_0_11"/>
<reference evidence="2 3" key="1">
    <citation type="journal article" date="2011" name="J. Bacteriol.">
        <title>Genome sequence of Microbacterium testaceum StLB037, an N-acylhomoserine lactone-degrading bacterium isolated from potato leaves.</title>
        <authorList>
            <person name="Morohoshi T."/>
            <person name="Wang W.-Z."/>
            <person name="Someya N."/>
            <person name="Ikeda T."/>
        </authorList>
    </citation>
    <scope>NUCLEOTIDE SEQUENCE [LARGE SCALE GENOMIC DNA]</scope>
    <source>
        <strain evidence="2 3">StLB037</strain>
    </source>
</reference>
<gene>
    <name evidence="2" type="ordered locus">MTES_0755</name>
</gene>
<sequence>MGTHWNSKSVRAFARGADPIQCAQGVAAGLRELASAHGLDGPPVDVVRLAERAGVELRPSDTLADARTIVVDNRLVIEYNPARPRGRLRFSLAHELAHTTFPDVAEKARYRTRLGAIEEFADDDDWEVELLCNIVASELLMPDQAIGPLVNVETDIDFIMETRRRWDVSTEALLRRLVNASPRPMALVVTSADKRGASRVDYVQVTPSTEDEYPVNGWTHGAVLPPRAIKRPTAVGQTLRSTVMVDGRELEAQTVGVPAFPGSPHPRAMTLIDLVRPAPLNPHITYVTGDLLMIPETERNVLFAHVVSNRSRGWSRYGAASALARAFPELPGAYRGWSIADAEHLKLGNVHFASQRSRNREIGVASVVAQDGYGPGESVRLRYDALRVGLELVASHAAESGAIVHVPRIGAGQAGGRWDVIEVILKETLARRGINVTVHTLPARGQAKT</sequence>
<accession>E8NDP3</accession>
<dbReference type="AlphaFoldDB" id="E8NDP3"/>
<evidence type="ECO:0000313" key="3">
    <source>
        <dbReference type="Proteomes" id="UP000008975"/>
    </source>
</evidence>
<dbReference type="PANTHER" id="PTHR43236:SF2">
    <property type="entry name" value="BLL0069 PROTEIN"/>
    <property type="match status" value="1"/>
</dbReference>
<dbReference type="EMBL" id="AP012052">
    <property type="protein sequence ID" value="BAJ73719.1"/>
    <property type="molecule type" value="Genomic_DNA"/>
</dbReference>
<dbReference type="Gene3D" id="3.40.220.10">
    <property type="entry name" value="Leucine Aminopeptidase, subunit E, domain 1"/>
    <property type="match status" value="1"/>
</dbReference>
<evidence type="ECO:0000313" key="2">
    <source>
        <dbReference type="EMBL" id="BAJ73719.1"/>
    </source>
</evidence>
<feature type="domain" description="IrrE N-terminal-like" evidence="1">
    <location>
        <begin position="51"/>
        <end position="177"/>
    </location>
</feature>
<dbReference type="InterPro" id="IPR043472">
    <property type="entry name" value="Macro_dom-like"/>
</dbReference>
<dbReference type="RefSeq" id="WP_013583846.1">
    <property type="nucleotide sequence ID" value="NC_015125.1"/>
</dbReference>
<dbReference type="InterPro" id="IPR010359">
    <property type="entry name" value="IrrE_HExxH"/>
</dbReference>
<dbReference type="InterPro" id="IPR052345">
    <property type="entry name" value="Rad_response_metalloprotease"/>
</dbReference>
<dbReference type="eggNOG" id="COG2856">
    <property type="taxonomic scope" value="Bacteria"/>
</dbReference>
<dbReference type="SUPFAM" id="SSF52949">
    <property type="entry name" value="Macro domain-like"/>
    <property type="match status" value="1"/>
</dbReference>
<dbReference type="Gene3D" id="1.10.10.2910">
    <property type="match status" value="1"/>
</dbReference>
<organism evidence="2 3">
    <name type="scientific">Microbacterium testaceum (strain StLB037)</name>
    <dbReference type="NCBI Taxonomy" id="979556"/>
    <lineage>
        <taxon>Bacteria</taxon>
        <taxon>Bacillati</taxon>
        <taxon>Actinomycetota</taxon>
        <taxon>Actinomycetes</taxon>
        <taxon>Micrococcales</taxon>
        <taxon>Microbacteriaceae</taxon>
        <taxon>Microbacterium</taxon>
    </lineage>
</organism>
<dbReference type="PANTHER" id="PTHR43236">
    <property type="entry name" value="ANTITOXIN HIGA1"/>
    <property type="match status" value="1"/>
</dbReference>
<dbReference type="OrthoDB" id="9794834at2"/>
<reference key="2">
    <citation type="submission" date="2011-02" db="EMBL/GenBank/DDBJ databases">
        <title>Genome sequence of Microbacterium testaceum StLB037.</title>
        <authorList>
            <person name="Morohoshi T."/>
            <person name="Wang W.Z."/>
            <person name="Someya N."/>
            <person name="Ikeda T."/>
        </authorList>
    </citation>
    <scope>NUCLEOTIDE SEQUENCE</scope>
    <source>
        <strain>StLB037</strain>
    </source>
</reference>
<evidence type="ECO:0000259" key="1">
    <source>
        <dbReference type="Pfam" id="PF06114"/>
    </source>
</evidence>
<dbReference type="Proteomes" id="UP000008975">
    <property type="component" value="Chromosome"/>
</dbReference>
<dbReference type="KEGG" id="mts:MTES_0755"/>
<proteinExistence type="predicted"/>
<dbReference type="STRING" id="979556.MTES_0755"/>
<name>E8NDP3_MICTS</name>
<protein>
    <submittedName>
        <fullName evidence="2">Predicted Zn peptidase</fullName>
    </submittedName>
</protein>
<dbReference type="Pfam" id="PF06114">
    <property type="entry name" value="Peptidase_M78"/>
    <property type="match status" value="1"/>
</dbReference>